<keyword evidence="1 2" id="KW-0597">Phosphoprotein</keyword>
<gene>
    <name evidence="4" type="ORF">SAMN05444581_10785</name>
</gene>
<name>A0A1I3Z592_9HYPH</name>
<dbReference type="InterPro" id="IPR050595">
    <property type="entry name" value="Bact_response_regulator"/>
</dbReference>
<dbReference type="RefSeq" id="WP_091681533.1">
    <property type="nucleotide sequence ID" value="NZ_FOSN01000007.1"/>
</dbReference>
<evidence type="ECO:0000256" key="1">
    <source>
        <dbReference type="ARBA" id="ARBA00022553"/>
    </source>
</evidence>
<dbReference type="GO" id="GO:0000160">
    <property type="term" value="P:phosphorelay signal transduction system"/>
    <property type="evidence" value="ECO:0007669"/>
    <property type="project" value="InterPro"/>
</dbReference>
<keyword evidence="5" id="KW-1185">Reference proteome</keyword>
<proteinExistence type="predicted"/>
<dbReference type="InterPro" id="IPR001789">
    <property type="entry name" value="Sig_transdc_resp-reg_receiver"/>
</dbReference>
<sequence length="128" mass="14061">MRNGNGLRVLVVEDEVFISMLLEDMLMDLGCSKIDVAASVEKAIEYLADGAPNFAILDINLNGKKSFPVADLLRRRDIPFVYISGYGEGGLESGHSGARILQKPFRLDDLRRVVDDAVADQKQVLGSH</sequence>
<evidence type="ECO:0000259" key="3">
    <source>
        <dbReference type="PROSITE" id="PS50110"/>
    </source>
</evidence>
<dbReference type="Pfam" id="PF00072">
    <property type="entry name" value="Response_reg"/>
    <property type="match status" value="1"/>
</dbReference>
<feature type="domain" description="Response regulatory" evidence="3">
    <location>
        <begin position="8"/>
        <end position="118"/>
    </location>
</feature>
<dbReference type="OrthoDB" id="582170at2"/>
<dbReference type="PANTHER" id="PTHR44591:SF24">
    <property type="entry name" value="PROTEIN-GLUTAMATE METHYLESTERASE_PROTEIN-GLUTAMINE GLUTAMINASE 1"/>
    <property type="match status" value="1"/>
</dbReference>
<dbReference type="Proteomes" id="UP000198755">
    <property type="component" value="Unassembled WGS sequence"/>
</dbReference>
<dbReference type="EMBL" id="FOSN01000007">
    <property type="protein sequence ID" value="SFK39284.1"/>
    <property type="molecule type" value="Genomic_DNA"/>
</dbReference>
<dbReference type="PANTHER" id="PTHR44591">
    <property type="entry name" value="STRESS RESPONSE REGULATOR PROTEIN 1"/>
    <property type="match status" value="1"/>
</dbReference>
<dbReference type="Gene3D" id="3.40.50.2300">
    <property type="match status" value="1"/>
</dbReference>
<dbReference type="AlphaFoldDB" id="A0A1I3Z592"/>
<organism evidence="4 5">
    <name type="scientific">Methylocapsa palsarum</name>
    <dbReference type="NCBI Taxonomy" id="1612308"/>
    <lineage>
        <taxon>Bacteria</taxon>
        <taxon>Pseudomonadati</taxon>
        <taxon>Pseudomonadota</taxon>
        <taxon>Alphaproteobacteria</taxon>
        <taxon>Hyphomicrobiales</taxon>
        <taxon>Beijerinckiaceae</taxon>
        <taxon>Methylocapsa</taxon>
    </lineage>
</organism>
<feature type="modified residue" description="4-aspartylphosphate" evidence="2">
    <location>
        <position position="58"/>
    </location>
</feature>
<protein>
    <submittedName>
        <fullName evidence="4">Response regulator receiver domain-containing protein</fullName>
    </submittedName>
</protein>
<dbReference type="SUPFAM" id="SSF52172">
    <property type="entry name" value="CheY-like"/>
    <property type="match status" value="1"/>
</dbReference>
<accession>A0A1I3Z592</accession>
<evidence type="ECO:0000256" key="2">
    <source>
        <dbReference type="PROSITE-ProRule" id="PRU00169"/>
    </source>
</evidence>
<dbReference type="InterPro" id="IPR011006">
    <property type="entry name" value="CheY-like_superfamily"/>
</dbReference>
<dbReference type="PROSITE" id="PS50110">
    <property type="entry name" value="RESPONSE_REGULATORY"/>
    <property type="match status" value="1"/>
</dbReference>
<dbReference type="STRING" id="1612308.SAMN05444581_10785"/>
<evidence type="ECO:0000313" key="4">
    <source>
        <dbReference type="EMBL" id="SFK39284.1"/>
    </source>
</evidence>
<evidence type="ECO:0000313" key="5">
    <source>
        <dbReference type="Proteomes" id="UP000198755"/>
    </source>
</evidence>
<dbReference type="SMART" id="SM00448">
    <property type="entry name" value="REC"/>
    <property type="match status" value="1"/>
</dbReference>
<reference evidence="4 5" key="1">
    <citation type="submission" date="2016-10" db="EMBL/GenBank/DDBJ databases">
        <authorList>
            <person name="de Groot N.N."/>
        </authorList>
    </citation>
    <scope>NUCLEOTIDE SEQUENCE [LARGE SCALE GENOMIC DNA]</scope>
    <source>
        <strain evidence="4 5">NE2</strain>
    </source>
</reference>